<reference evidence="2 3" key="1">
    <citation type="submission" date="2016-10" db="EMBL/GenBank/DDBJ databases">
        <authorList>
            <person name="de Groot N.N."/>
        </authorList>
    </citation>
    <scope>NUCLEOTIDE SEQUENCE [LARGE SCALE GENOMIC DNA]</scope>
    <source>
        <strain evidence="2 3">DSM 22274</strain>
    </source>
</reference>
<feature type="transmembrane region" description="Helical" evidence="1">
    <location>
        <begin position="31"/>
        <end position="55"/>
    </location>
</feature>
<sequence length="170" mass="17805">MATPPHIPGLGAFLDKDSSTPRPAAPRPVTVAVWLLVLAAAAQIVASVMGIIHAVSPERAQVLQAQLAADPASTLSLEAMRNMGVITVVLAALATVSAYVLFAFFLHKGRMWARTATSVLVVLTLSQLVGIVFPGGFTTIAQLVLGSLAIALCYMPASKTFFADMKAYRG</sequence>
<evidence type="ECO:0000256" key="1">
    <source>
        <dbReference type="SAM" id="Phobius"/>
    </source>
</evidence>
<organism evidence="2 3">
    <name type="scientific">Arthrobacter alpinus</name>
    <dbReference type="NCBI Taxonomy" id="656366"/>
    <lineage>
        <taxon>Bacteria</taxon>
        <taxon>Bacillati</taxon>
        <taxon>Actinomycetota</taxon>
        <taxon>Actinomycetes</taxon>
        <taxon>Micrococcales</taxon>
        <taxon>Micrococcaceae</taxon>
        <taxon>Arthrobacter</taxon>
    </lineage>
</organism>
<evidence type="ECO:0000313" key="2">
    <source>
        <dbReference type="EMBL" id="SEF02526.1"/>
    </source>
</evidence>
<keyword evidence="1" id="KW-0812">Transmembrane</keyword>
<dbReference type="EMBL" id="FNTV01000001">
    <property type="protein sequence ID" value="SEF02526.1"/>
    <property type="molecule type" value="Genomic_DNA"/>
</dbReference>
<evidence type="ECO:0000313" key="3">
    <source>
        <dbReference type="Proteomes" id="UP000182725"/>
    </source>
</evidence>
<feature type="transmembrane region" description="Helical" evidence="1">
    <location>
        <begin position="112"/>
        <end position="133"/>
    </location>
</feature>
<proteinExistence type="predicted"/>
<keyword evidence="1" id="KW-1133">Transmembrane helix</keyword>
<accession>A0A1H5NLQ0</accession>
<protein>
    <submittedName>
        <fullName evidence="2">Uncharacterized protein</fullName>
    </submittedName>
</protein>
<gene>
    <name evidence="2" type="ORF">SAMN04489740_3829</name>
</gene>
<name>A0A1H5NLQ0_9MICC</name>
<dbReference type="Proteomes" id="UP000182725">
    <property type="component" value="Unassembled WGS sequence"/>
</dbReference>
<feature type="transmembrane region" description="Helical" evidence="1">
    <location>
        <begin position="83"/>
        <end position="105"/>
    </location>
</feature>
<keyword evidence="1" id="KW-0472">Membrane</keyword>
<dbReference type="RefSeq" id="WP_074712902.1">
    <property type="nucleotide sequence ID" value="NZ_FNTV01000001.1"/>
</dbReference>
<dbReference type="AlphaFoldDB" id="A0A1H5NLQ0"/>